<keyword evidence="10" id="KW-1185">Reference proteome</keyword>
<evidence type="ECO:0000313" key="9">
    <source>
        <dbReference type="EMBL" id="UQS84439.1"/>
    </source>
</evidence>
<dbReference type="RefSeq" id="WP_249510425.1">
    <property type="nucleotide sequence ID" value="NZ_CP093362.1"/>
</dbReference>
<feature type="transmembrane region" description="Helical" evidence="7">
    <location>
        <begin position="144"/>
        <end position="163"/>
    </location>
</feature>
<organism evidence="9 10">
    <name type="scientific">Apilactobacillus apisilvae</name>
    <dbReference type="NCBI Taxonomy" id="2923364"/>
    <lineage>
        <taxon>Bacteria</taxon>
        <taxon>Bacillati</taxon>
        <taxon>Bacillota</taxon>
        <taxon>Bacilli</taxon>
        <taxon>Lactobacillales</taxon>
        <taxon>Lactobacillaceae</taxon>
        <taxon>Apilactobacillus</taxon>
    </lineage>
</organism>
<feature type="transmembrane region" description="Helical" evidence="7">
    <location>
        <begin position="360"/>
        <end position="377"/>
    </location>
</feature>
<protein>
    <submittedName>
        <fullName evidence="9">MFS transporter</fullName>
    </submittedName>
</protein>
<reference evidence="9 10" key="1">
    <citation type="journal article" date="2022" name="Int. J. Syst. Evol. Microbiol.">
        <title>Apilactobacillus apisilvae sp. nov., Nicolia spurrieriana gen. nov. sp. nov., Bombilactobacillus folatiphilus sp. nov. and Bombilactobacillus thymidiniphilus sp. nov., four new lactic acid bacterial isolates from stingless bees Tetragonula carbonaria and Austroplebeia australis.</title>
        <authorList>
            <person name="Oliphant S.A."/>
            <person name="Watson-Haigh N.S."/>
            <person name="Sumby K.M."/>
            <person name="Gardner J."/>
            <person name="Groom S."/>
            <person name="Jiranek V."/>
        </authorList>
    </citation>
    <scope>NUCLEOTIDE SEQUENCE [LARGE SCALE GENOMIC DNA]</scope>
    <source>
        <strain evidence="9 10">SG5_A10</strain>
    </source>
</reference>
<evidence type="ECO:0000256" key="3">
    <source>
        <dbReference type="ARBA" id="ARBA00022475"/>
    </source>
</evidence>
<feature type="transmembrane region" description="Helical" evidence="7">
    <location>
        <begin position="398"/>
        <end position="419"/>
    </location>
</feature>
<gene>
    <name evidence="9" type="ORF">MOO46_04065</name>
</gene>
<evidence type="ECO:0000256" key="5">
    <source>
        <dbReference type="ARBA" id="ARBA00022989"/>
    </source>
</evidence>
<dbReference type="InterPro" id="IPR020846">
    <property type="entry name" value="MFS_dom"/>
</dbReference>
<dbReference type="Proteomes" id="UP000831859">
    <property type="component" value="Chromosome"/>
</dbReference>
<feature type="transmembrane region" description="Helical" evidence="7">
    <location>
        <begin position="228"/>
        <end position="249"/>
    </location>
</feature>
<dbReference type="InterPro" id="IPR011701">
    <property type="entry name" value="MFS"/>
</dbReference>
<keyword evidence="2" id="KW-0813">Transport</keyword>
<evidence type="ECO:0000256" key="4">
    <source>
        <dbReference type="ARBA" id="ARBA00022692"/>
    </source>
</evidence>
<feature type="transmembrane region" description="Helical" evidence="7">
    <location>
        <begin position="270"/>
        <end position="295"/>
    </location>
</feature>
<comment type="subcellular location">
    <subcellularLocation>
        <location evidence="1">Cell membrane</location>
        <topology evidence="1">Multi-pass membrane protein</topology>
    </subcellularLocation>
</comment>
<dbReference type="Gene3D" id="1.20.1250.20">
    <property type="entry name" value="MFS general substrate transporter like domains"/>
    <property type="match status" value="1"/>
</dbReference>
<keyword evidence="3" id="KW-1003">Cell membrane</keyword>
<dbReference type="InterPro" id="IPR036259">
    <property type="entry name" value="MFS_trans_sf"/>
</dbReference>
<dbReference type="Pfam" id="PF07690">
    <property type="entry name" value="MFS_1"/>
    <property type="match status" value="1"/>
</dbReference>
<dbReference type="PANTHER" id="PTHR42718:SF46">
    <property type="entry name" value="BLR6921 PROTEIN"/>
    <property type="match status" value="1"/>
</dbReference>
<feature type="transmembrane region" description="Helical" evidence="7">
    <location>
        <begin position="169"/>
        <end position="188"/>
    </location>
</feature>
<feature type="transmembrane region" description="Helical" evidence="7">
    <location>
        <begin position="113"/>
        <end position="132"/>
    </location>
</feature>
<feature type="domain" description="Major facilitator superfamily (MFS) profile" evidence="8">
    <location>
        <begin position="14"/>
        <end position="471"/>
    </location>
</feature>
<evidence type="ECO:0000256" key="7">
    <source>
        <dbReference type="SAM" id="Phobius"/>
    </source>
</evidence>
<evidence type="ECO:0000256" key="6">
    <source>
        <dbReference type="ARBA" id="ARBA00023136"/>
    </source>
</evidence>
<dbReference type="SUPFAM" id="SSF103473">
    <property type="entry name" value="MFS general substrate transporter"/>
    <property type="match status" value="1"/>
</dbReference>
<keyword evidence="6 7" id="KW-0472">Membrane</keyword>
<sequence>MKEVKKLKHKQMLIILSVAIVSFLGTVDMSIVNTALPQISKDLNVPMNQAEWISSAYLVLICMSLILFGKLGDQLSKSRIFQLGTLVFTISSLICGISTNLVVLLIARCLQGLGASMTMATNLGIITESVPFSSRGKALGINTTIGQLGYIAGPAVAGIILSIASWNWIFLFNVPIGIAAFIFGEFVYNKTSKNEPKPKLNIDYFGFITLAISIGLFFVAIFTGQEIGFSNIGVIAAFIITAILVATFIRIELKVKEPILDLSLFKNPGFTISIIALMFMYIIIYFNNVLLPFYIQDNLKFSPSQTGFIMSVLPVVNVFTAYLGGVLCDKYGAVKMSFRASIIFVIAEIIFAVVQPTWPLAILLFGFMVFATANGLFQNNPMVMENARKDQQGVAGSVLALSRNIGFTVGLSLSTSLLYTGMSMKANRSITTYPFGHDAWFLFGMHFTYWIAAAIMIAVMLMLMWLMHHRKKAK</sequence>
<feature type="transmembrane region" description="Helical" evidence="7">
    <location>
        <begin position="12"/>
        <end position="32"/>
    </location>
</feature>
<name>A0ABY4PF52_9LACO</name>
<dbReference type="EMBL" id="CP093362">
    <property type="protein sequence ID" value="UQS84439.1"/>
    <property type="molecule type" value="Genomic_DNA"/>
</dbReference>
<proteinExistence type="predicted"/>
<keyword evidence="5 7" id="KW-1133">Transmembrane helix</keyword>
<feature type="transmembrane region" description="Helical" evidence="7">
    <location>
        <begin position="307"/>
        <end position="324"/>
    </location>
</feature>
<evidence type="ECO:0000256" key="1">
    <source>
        <dbReference type="ARBA" id="ARBA00004651"/>
    </source>
</evidence>
<feature type="transmembrane region" description="Helical" evidence="7">
    <location>
        <begin position="439"/>
        <end position="466"/>
    </location>
</feature>
<feature type="transmembrane region" description="Helical" evidence="7">
    <location>
        <begin position="52"/>
        <end position="71"/>
    </location>
</feature>
<dbReference type="Gene3D" id="1.20.1720.10">
    <property type="entry name" value="Multidrug resistance protein D"/>
    <property type="match status" value="1"/>
</dbReference>
<evidence type="ECO:0000313" key="10">
    <source>
        <dbReference type="Proteomes" id="UP000831859"/>
    </source>
</evidence>
<dbReference type="PANTHER" id="PTHR42718">
    <property type="entry name" value="MAJOR FACILITATOR SUPERFAMILY MULTIDRUG TRANSPORTER MFSC"/>
    <property type="match status" value="1"/>
</dbReference>
<dbReference type="PROSITE" id="PS50850">
    <property type="entry name" value="MFS"/>
    <property type="match status" value="1"/>
</dbReference>
<feature type="transmembrane region" description="Helical" evidence="7">
    <location>
        <begin position="200"/>
        <end position="222"/>
    </location>
</feature>
<feature type="transmembrane region" description="Helical" evidence="7">
    <location>
        <begin position="336"/>
        <end position="354"/>
    </location>
</feature>
<dbReference type="CDD" id="cd17321">
    <property type="entry name" value="MFS_MMR_MDR_like"/>
    <property type="match status" value="1"/>
</dbReference>
<accession>A0ABY4PF52</accession>
<evidence type="ECO:0000259" key="8">
    <source>
        <dbReference type="PROSITE" id="PS50850"/>
    </source>
</evidence>
<evidence type="ECO:0000256" key="2">
    <source>
        <dbReference type="ARBA" id="ARBA00022448"/>
    </source>
</evidence>
<feature type="transmembrane region" description="Helical" evidence="7">
    <location>
        <begin position="83"/>
        <end position="107"/>
    </location>
</feature>
<keyword evidence="4 7" id="KW-0812">Transmembrane</keyword>
<dbReference type="PRINTS" id="PR01036">
    <property type="entry name" value="TCRTETB"/>
</dbReference>